<protein>
    <recommendedName>
        <fullName evidence="7">Probable purine permease</fullName>
    </recommendedName>
</protein>
<evidence type="ECO:0000313" key="9">
    <source>
        <dbReference type="Proteomes" id="UP000004994"/>
    </source>
</evidence>
<evidence type="ECO:0000256" key="5">
    <source>
        <dbReference type="ARBA" id="ARBA00022989"/>
    </source>
</evidence>
<dbReference type="GO" id="GO:0016020">
    <property type="term" value="C:membrane"/>
    <property type="evidence" value="ECO:0007669"/>
    <property type="project" value="UniProtKB-SubCell"/>
</dbReference>
<comment type="subcellular location">
    <subcellularLocation>
        <location evidence="1 7">Membrane</location>
        <topology evidence="1 7">Multi-pass membrane protein</topology>
    </subcellularLocation>
</comment>
<keyword evidence="4 7" id="KW-0812">Transmembrane</keyword>
<comment type="similarity">
    <text evidence="2 7">Belongs to the purine permeases (TC 2.A.7.14) family.</text>
</comment>
<dbReference type="InterPro" id="IPR037185">
    <property type="entry name" value="EmrE-like"/>
</dbReference>
<comment type="caution">
    <text evidence="7">Lacks conserved residue(s) required for the propagation of feature annotation.</text>
</comment>
<feature type="transmembrane region" description="Helical" evidence="7">
    <location>
        <begin position="344"/>
        <end position="364"/>
    </location>
</feature>
<evidence type="ECO:0000256" key="4">
    <source>
        <dbReference type="ARBA" id="ARBA00022692"/>
    </source>
</evidence>
<feature type="transmembrane region" description="Helical" evidence="7">
    <location>
        <begin position="176"/>
        <end position="200"/>
    </location>
</feature>
<dbReference type="STRING" id="4081.A0A3Q7JDA2"/>
<dbReference type="InterPro" id="IPR030182">
    <property type="entry name" value="PUP_plant"/>
</dbReference>
<feature type="transmembrane region" description="Helical" evidence="7">
    <location>
        <begin position="212"/>
        <end position="234"/>
    </location>
</feature>
<dbReference type="Gramene" id="Solyc12g087870.2.1">
    <property type="protein sequence ID" value="Solyc12g087870.2.1"/>
    <property type="gene ID" value="Solyc12g087870.2"/>
</dbReference>
<feature type="transmembrane region" description="Helical" evidence="7">
    <location>
        <begin position="118"/>
        <end position="137"/>
    </location>
</feature>
<name>A0A3Q7JDA2_SOLLC</name>
<proteinExistence type="inferred from homology"/>
<keyword evidence="9" id="KW-1185">Reference proteome</keyword>
<accession>A0A3Q7JDA2</accession>
<evidence type="ECO:0000256" key="6">
    <source>
        <dbReference type="ARBA" id="ARBA00023136"/>
    </source>
</evidence>
<organism evidence="8">
    <name type="scientific">Solanum lycopersicum</name>
    <name type="common">Tomato</name>
    <name type="synonym">Lycopersicon esculentum</name>
    <dbReference type="NCBI Taxonomy" id="4081"/>
    <lineage>
        <taxon>Eukaryota</taxon>
        <taxon>Viridiplantae</taxon>
        <taxon>Streptophyta</taxon>
        <taxon>Embryophyta</taxon>
        <taxon>Tracheophyta</taxon>
        <taxon>Spermatophyta</taxon>
        <taxon>Magnoliopsida</taxon>
        <taxon>eudicotyledons</taxon>
        <taxon>Gunneridae</taxon>
        <taxon>Pentapetalae</taxon>
        <taxon>asterids</taxon>
        <taxon>lamiids</taxon>
        <taxon>Solanales</taxon>
        <taxon>Solanaceae</taxon>
        <taxon>Solanoideae</taxon>
        <taxon>Solaneae</taxon>
        <taxon>Solanum</taxon>
        <taxon>Solanum subgen. Lycopersicon</taxon>
    </lineage>
</organism>
<dbReference type="AlphaFoldDB" id="A0A3Q7JDA2"/>
<dbReference type="EnsemblPlants" id="Solyc12g087870.2.1">
    <property type="protein sequence ID" value="Solyc12g087870.2.1"/>
    <property type="gene ID" value="Solyc12g087870.2"/>
</dbReference>
<reference evidence="8" key="2">
    <citation type="submission" date="2019-01" db="UniProtKB">
        <authorList>
            <consortium name="EnsemblPlants"/>
        </authorList>
    </citation>
    <scope>IDENTIFICATION</scope>
    <source>
        <strain evidence="8">cv. Heinz 1706</strain>
    </source>
</reference>
<evidence type="ECO:0000256" key="2">
    <source>
        <dbReference type="ARBA" id="ARBA00006213"/>
    </source>
</evidence>
<dbReference type="Pfam" id="PF16913">
    <property type="entry name" value="PUNUT"/>
    <property type="match status" value="1"/>
</dbReference>
<dbReference type="PANTHER" id="PTHR31376">
    <property type="entry name" value="OS09G0467300 PROTEIN-RELATED"/>
    <property type="match status" value="1"/>
</dbReference>
<dbReference type="SUPFAM" id="SSF103481">
    <property type="entry name" value="Multidrug resistance efflux transporter EmrE"/>
    <property type="match status" value="1"/>
</dbReference>
<feature type="transmembrane region" description="Helical" evidence="7">
    <location>
        <begin position="82"/>
        <end position="106"/>
    </location>
</feature>
<reference evidence="8" key="1">
    <citation type="journal article" date="2012" name="Nature">
        <title>The tomato genome sequence provides insights into fleshy fruit evolution.</title>
        <authorList>
            <consortium name="Tomato Genome Consortium"/>
        </authorList>
    </citation>
    <scope>NUCLEOTIDE SEQUENCE [LARGE SCALE GENOMIC DNA]</scope>
    <source>
        <strain evidence="8">cv. Heinz 1706</strain>
    </source>
</reference>
<evidence type="ECO:0000313" key="8">
    <source>
        <dbReference type="EnsemblPlants" id="Solyc12g087870.2.1"/>
    </source>
</evidence>
<feature type="transmembrane region" description="Helical" evidence="7">
    <location>
        <begin position="454"/>
        <end position="479"/>
    </location>
</feature>
<feature type="transmembrane region" description="Helical" evidence="7">
    <location>
        <begin position="254"/>
        <end position="279"/>
    </location>
</feature>
<evidence type="ECO:0000256" key="3">
    <source>
        <dbReference type="ARBA" id="ARBA00022448"/>
    </source>
</evidence>
<feature type="transmembrane region" description="Helical" evidence="7">
    <location>
        <begin position="376"/>
        <end position="400"/>
    </location>
</feature>
<sequence>MEEEANFLSINMKRFLLIINCLLLSVGVCGGPLMMRLYFVEGGLRIWFNSWLQTGGWPLTIIPLVILYFYRRKIEGSDTKLYYTTPRIFIASFVIGIFTGFDAYLYSWGGSKLPVSTSSLLIAAQLAFTAIGAYFIVKIKFTSYSINAVVLLTLGAVLLGIRSNGDRPEGVTSKEYVIGFIMTLLAAALYGLILPCIELMYLKAKQAITATLVLEIQMVMCFASTAFCTIGMIANKDFQAISRETKKFNLGEARYYIVVIWSAIIWQCFFVGAVGVIYLSSSLMSGVLIAVLLPITEILGVIFFDEKFSRSKLPVSTSSLLIAAQLAFTAIGAYFIVKIKFTSYSINAVVLLTVGAILLGIRLNGDRPEGVTTKEYVVGFIVTLLAAALYGLILPCIELMYLKAKQAITATLVLEIQMVMCFASTAFCTIGMIANKDFQAISREAKNFNLGEARYYLVVIWSAIIWQCFFVGAVGVIYLSSSLMSGVLIAVLLPITQILAIVFFKEKFSGEKGLSLFLSLWGFVSYFYGEFKQAKKVEKMKIQENEMTSTTQIEPV</sequence>
<dbReference type="InParanoid" id="A0A3Q7JDA2"/>
<feature type="transmembrane region" description="Helical" evidence="7">
    <location>
        <begin position="516"/>
        <end position="531"/>
    </location>
</feature>
<dbReference type="OMA" id="WIPGTEV"/>
<feature type="transmembrane region" description="Helical" evidence="7">
    <location>
        <begin position="286"/>
        <end position="304"/>
    </location>
</feature>
<dbReference type="GO" id="GO:0005345">
    <property type="term" value="F:purine nucleobase transmembrane transporter activity"/>
    <property type="evidence" value="ECO:0007669"/>
    <property type="project" value="UniProtKB-UniRule"/>
</dbReference>
<feature type="transmembrane region" description="Helical" evidence="7">
    <location>
        <begin position="486"/>
        <end position="504"/>
    </location>
</feature>
<keyword evidence="6 7" id="KW-0472">Membrane</keyword>
<evidence type="ECO:0000256" key="1">
    <source>
        <dbReference type="ARBA" id="ARBA00004141"/>
    </source>
</evidence>
<feature type="transmembrane region" description="Helical" evidence="7">
    <location>
        <begin position="51"/>
        <end position="70"/>
    </location>
</feature>
<feature type="transmembrane region" description="Helical" evidence="7">
    <location>
        <begin position="316"/>
        <end position="337"/>
    </location>
</feature>
<dbReference type="Proteomes" id="UP000004994">
    <property type="component" value="Chromosome 12"/>
</dbReference>
<dbReference type="PaxDb" id="4081-Solyc12g087870.1.1"/>
<feature type="transmembrane region" description="Helical" evidence="7">
    <location>
        <begin position="412"/>
        <end position="434"/>
    </location>
</feature>
<dbReference type="GO" id="GO:0022857">
    <property type="term" value="F:transmembrane transporter activity"/>
    <property type="evidence" value="ECO:0000318"/>
    <property type="project" value="GO_Central"/>
</dbReference>
<keyword evidence="5 7" id="KW-1133">Transmembrane helix</keyword>
<dbReference type="PANTHER" id="PTHR31376:SF104">
    <property type="entry name" value="PURINE PERMEASE-RELATED"/>
    <property type="match status" value="1"/>
</dbReference>
<feature type="transmembrane region" description="Helical" evidence="7">
    <location>
        <begin position="144"/>
        <end position="161"/>
    </location>
</feature>
<dbReference type="GO" id="GO:0015211">
    <property type="term" value="F:purine nucleoside transmembrane transporter activity"/>
    <property type="evidence" value="ECO:0007669"/>
    <property type="project" value="UniProtKB-UniRule"/>
</dbReference>
<feature type="transmembrane region" description="Helical" evidence="7">
    <location>
        <begin position="15"/>
        <end position="39"/>
    </location>
</feature>
<keyword evidence="3 7" id="KW-0813">Transport</keyword>
<evidence type="ECO:0000256" key="7">
    <source>
        <dbReference type="RuleBase" id="RU368015"/>
    </source>
</evidence>